<protein>
    <submittedName>
        <fullName evidence="1">Uncharacterized protein</fullName>
    </submittedName>
</protein>
<comment type="caution">
    <text evidence="1">The sequence shown here is derived from an EMBL/GenBank/DDBJ whole genome shotgun (WGS) entry which is preliminary data.</text>
</comment>
<sequence length="510" mass="58321">MKFIHILVLFISVLFNQVLSLNILGVFPYQGKSHFLLFAPYLKELANRGHNLTVISHFPQEKPIQNYHDISLAGKTKIFEDVFPVYRSYWTIFQIGFFLMNTGSDNCVTLLEDENVQNLWKSKAKFDLVLVEQFNTDCALGLAHVLGAPVVGLTSHVLCPWHYEVYGVQYNPAYVANVFLEGGTKPTLFQRIERTIFHNYFIYLYKFTCRRNNENALAQYFDNVPPLEELARNIKFLLLYTNFPLSGPGLFPPNVREVGGYHVAKPKELPKELKKFIDESEHGVIYISFGSMLRATSMPQDKLEAIMEAVSQLPQRIVFKWEEKILPGNPKNIYISNWLPQNDILAHPNVLVFYSHCGMLGTTEAIHHGVPLLGMPIFGDQPSNAASVEESGLGVQIQFKELTAKLLSEKLKIVLNPEFRRKVKELSRIWHDRPQSAMDSAIYWTEFAARTSNYSFATPASSIPLYQYRSWDVIAVLGSILFAILYSVKQTISLLTKSKTQQNKRKLKKK</sequence>
<evidence type="ECO:0000313" key="1">
    <source>
        <dbReference type="EMBL" id="KAJ8719644.1"/>
    </source>
</evidence>
<dbReference type="Proteomes" id="UP001231649">
    <property type="component" value="Chromosome 3"/>
</dbReference>
<dbReference type="EMBL" id="CM056779">
    <property type="protein sequence ID" value="KAJ8719644.1"/>
    <property type="molecule type" value="Genomic_DNA"/>
</dbReference>
<gene>
    <name evidence="1" type="ORF">PYW08_011819</name>
</gene>
<organism evidence="1 2">
    <name type="scientific">Mythimna loreyi</name>
    <dbReference type="NCBI Taxonomy" id="667449"/>
    <lineage>
        <taxon>Eukaryota</taxon>
        <taxon>Metazoa</taxon>
        <taxon>Ecdysozoa</taxon>
        <taxon>Arthropoda</taxon>
        <taxon>Hexapoda</taxon>
        <taxon>Insecta</taxon>
        <taxon>Pterygota</taxon>
        <taxon>Neoptera</taxon>
        <taxon>Endopterygota</taxon>
        <taxon>Lepidoptera</taxon>
        <taxon>Glossata</taxon>
        <taxon>Ditrysia</taxon>
        <taxon>Noctuoidea</taxon>
        <taxon>Noctuidae</taxon>
        <taxon>Noctuinae</taxon>
        <taxon>Hadenini</taxon>
        <taxon>Mythimna</taxon>
    </lineage>
</organism>
<accession>A0ACC2QKI8</accession>
<proteinExistence type="predicted"/>
<keyword evidence="2" id="KW-1185">Reference proteome</keyword>
<name>A0ACC2QKI8_9NEOP</name>
<reference evidence="1" key="1">
    <citation type="submission" date="2023-03" db="EMBL/GenBank/DDBJ databases">
        <title>Chromosome-level genomes of two armyworms, Mythimna separata and Mythimna loreyi, provide insights into the biosynthesis and reception of sex pheromones.</title>
        <authorList>
            <person name="Zhao H."/>
        </authorList>
    </citation>
    <scope>NUCLEOTIDE SEQUENCE</scope>
    <source>
        <strain evidence="1">BeijingLab</strain>
    </source>
</reference>
<evidence type="ECO:0000313" key="2">
    <source>
        <dbReference type="Proteomes" id="UP001231649"/>
    </source>
</evidence>